<name>A0ABD3HSW7_9MARC</name>
<dbReference type="Proteomes" id="UP001633002">
    <property type="component" value="Unassembled WGS sequence"/>
</dbReference>
<feature type="region of interest" description="Disordered" evidence="1">
    <location>
        <begin position="72"/>
        <end position="102"/>
    </location>
</feature>
<protein>
    <submittedName>
        <fullName evidence="2">Uncharacterized protein</fullName>
    </submittedName>
</protein>
<accession>A0ABD3HSW7</accession>
<keyword evidence="3" id="KW-1185">Reference proteome</keyword>
<reference evidence="2 3" key="1">
    <citation type="submission" date="2024-09" db="EMBL/GenBank/DDBJ databases">
        <title>Chromosome-scale assembly of Riccia sorocarpa.</title>
        <authorList>
            <person name="Paukszto L."/>
        </authorList>
    </citation>
    <scope>NUCLEOTIDE SEQUENCE [LARGE SCALE GENOMIC DNA]</scope>
    <source>
        <strain evidence="2">LP-2024</strain>
        <tissue evidence="2">Aerial parts of the thallus</tissue>
    </source>
</reference>
<evidence type="ECO:0000256" key="1">
    <source>
        <dbReference type="SAM" id="MobiDB-lite"/>
    </source>
</evidence>
<gene>
    <name evidence="2" type="ORF">R1sor_007365</name>
</gene>
<proteinExistence type="predicted"/>
<sequence length="243" mass="27596">MASKSKRTGSGLTEEDIARGITLEMKLNKACPFFYRMHALFGTKSNMVPPATCELGIPAVPAVQMISKDEDDRLDRSAPDGGSDANGRSTEVPKANRRSEKRQITVDNLSEASLRSVKQKSQPKLKGNLQSILAEELRKKEEFWKSLLEAKVALLQEQRIVAEQERMERKKAFELEQEERRVQRKMEADIALATKLFTELAKSDRPPEEVKNLVDFFFKDRHCILIRAEIDKAHGSLNRGTLR</sequence>
<evidence type="ECO:0000313" key="3">
    <source>
        <dbReference type="Proteomes" id="UP001633002"/>
    </source>
</evidence>
<dbReference type="AlphaFoldDB" id="A0ABD3HSW7"/>
<dbReference type="EMBL" id="JBJQOH010000003">
    <property type="protein sequence ID" value="KAL3693714.1"/>
    <property type="molecule type" value="Genomic_DNA"/>
</dbReference>
<evidence type="ECO:0000313" key="2">
    <source>
        <dbReference type="EMBL" id="KAL3693714.1"/>
    </source>
</evidence>
<organism evidence="2 3">
    <name type="scientific">Riccia sorocarpa</name>
    <dbReference type="NCBI Taxonomy" id="122646"/>
    <lineage>
        <taxon>Eukaryota</taxon>
        <taxon>Viridiplantae</taxon>
        <taxon>Streptophyta</taxon>
        <taxon>Embryophyta</taxon>
        <taxon>Marchantiophyta</taxon>
        <taxon>Marchantiopsida</taxon>
        <taxon>Marchantiidae</taxon>
        <taxon>Marchantiales</taxon>
        <taxon>Ricciaceae</taxon>
        <taxon>Riccia</taxon>
    </lineage>
</organism>
<comment type="caution">
    <text evidence="2">The sequence shown here is derived from an EMBL/GenBank/DDBJ whole genome shotgun (WGS) entry which is preliminary data.</text>
</comment>